<evidence type="ECO:0000256" key="6">
    <source>
        <dbReference type="ARBA" id="ARBA00023316"/>
    </source>
</evidence>
<gene>
    <name evidence="10" type="ORF">TUM4438_38620</name>
</gene>
<keyword evidence="6 7" id="KW-0961">Cell wall biogenesis/degradation</keyword>
<evidence type="ECO:0000313" key="10">
    <source>
        <dbReference type="EMBL" id="GIU50908.1"/>
    </source>
</evidence>
<dbReference type="Proteomes" id="UP000887104">
    <property type="component" value="Unassembled WGS sequence"/>
</dbReference>
<evidence type="ECO:0000259" key="9">
    <source>
        <dbReference type="PROSITE" id="PS52029"/>
    </source>
</evidence>
<sequence>MRLCSHLCCLMIFAGSFSIYADDRQLRAEKMLRQQLAIIVLVSDDERFIEHKKTLAAGTLTQKSLTAIELDIAQYWQDHQIPIRANTVQAEKDPFLRAMALEPQIEGFLQLQNRIRHLLWLSEQDWWQPISLEVLVRPGDKSQLIPVIVKRLWLLGDAKHTTSDSVILDDDVVIAIKRFQRRHGLTADGIIGPETVKWLNVSPQARARMLANNFVQRAEFMSQRSERFLVINIPAFEMELFNQGRVELASRVIVGKPYRPTPLLSSSISNVVINPSWRVPKKILYNDLLPQVRKDGHYINDRNFDVFDRQDKQVIRTAEQWSDLARGPFPYRFVQRPGINNTLGRYKFYFPNDHSVYLHDTVDPELFERSDRALSSGCIRVENVEGLANWMAAHLVKDKQTWVDRHRDRKRTQWFSLNSTLNVHLVYWTAWIDDANQVQFRNDIYQMNATNQLTAPASAQINDL</sequence>
<organism evidence="10 11">
    <name type="scientific">Shewanella sairae</name>
    <dbReference type="NCBI Taxonomy" id="190310"/>
    <lineage>
        <taxon>Bacteria</taxon>
        <taxon>Pseudomonadati</taxon>
        <taxon>Pseudomonadota</taxon>
        <taxon>Gammaproteobacteria</taxon>
        <taxon>Alteromonadales</taxon>
        <taxon>Shewanellaceae</taxon>
        <taxon>Shewanella</taxon>
    </lineage>
</organism>
<dbReference type="Gene3D" id="1.10.101.10">
    <property type="entry name" value="PGBD-like superfamily/PGBD"/>
    <property type="match status" value="1"/>
</dbReference>
<dbReference type="Pfam" id="PF01471">
    <property type="entry name" value="PG_binding_1"/>
    <property type="match status" value="1"/>
</dbReference>
<dbReference type="PANTHER" id="PTHR41533">
    <property type="entry name" value="L,D-TRANSPEPTIDASE HI_1667-RELATED"/>
    <property type="match status" value="1"/>
</dbReference>
<keyword evidence="3" id="KW-0808">Transferase</keyword>
<name>A0ABQ4PQ26_9GAMM</name>
<feature type="active site" description="Proton donor/acceptor" evidence="7">
    <location>
        <position position="359"/>
    </location>
</feature>
<dbReference type="EMBL" id="BPEY01000099">
    <property type="protein sequence ID" value="GIU50908.1"/>
    <property type="molecule type" value="Genomic_DNA"/>
</dbReference>
<dbReference type="SUPFAM" id="SSF141523">
    <property type="entry name" value="L,D-transpeptidase catalytic domain-like"/>
    <property type="match status" value="1"/>
</dbReference>
<dbReference type="SUPFAM" id="SSF47090">
    <property type="entry name" value="PGBD-like"/>
    <property type="match status" value="1"/>
</dbReference>
<dbReference type="InterPro" id="IPR005490">
    <property type="entry name" value="LD_TPept_cat_dom"/>
</dbReference>
<keyword evidence="5 7" id="KW-0573">Peptidoglycan synthesis</keyword>
<dbReference type="InterPro" id="IPR052905">
    <property type="entry name" value="LD-transpeptidase_YkuD-like"/>
</dbReference>
<dbReference type="Gene3D" id="2.40.440.10">
    <property type="entry name" value="L,D-transpeptidase catalytic domain-like"/>
    <property type="match status" value="1"/>
</dbReference>
<evidence type="ECO:0000256" key="8">
    <source>
        <dbReference type="SAM" id="SignalP"/>
    </source>
</evidence>
<comment type="similarity">
    <text evidence="2">Belongs to the YkuD family.</text>
</comment>
<feature type="chain" id="PRO_5046108749" evidence="8">
    <location>
        <begin position="22"/>
        <end position="464"/>
    </location>
</feature>
<dbReference type="InterPro" id="IPR036365">
    <property type="entry name" value="PGBD-like_sf"/>
</dbReference>
<dbReference type="InterPro" id="IPR002477">
    <property type="entry name" value="Peptidoglycan-bd-like"/>
</dbReference>
<accession>A0ABQ4PQ26</accession>
<dbReference type="Pfam" id="PF03734">
    <property type="entry name" value="YkuD"/>
    <property type="match status" value="1"/>
</dbReference>
<dbReference type="InterPro" id="IPR036366">
    <property type="entry name" value="PGBDSf"/>
</dbReference>
<evidence type="ECO:0000256" key="7">
    <source>
        <dbReference type="PROSITE-ProRule" id="PRU01373"/>
    </source>
</evidence>
<evidence type="ECO:0000313" key="11">
    <source>
        <dbReference type="Proteomes" id="UP000887104"/>
    </source>
</evidence>
<keyword evidence="4 7" id="KW-0133">Cell shape</keyword>
<protein>
    <submittedName>
        <fullName evidence="10">Peptidoglycan-binding protein</fullName>
    </submittedName>
</protein>
<evidence type="ECO:0000256" key="2">
    <source>
        <dbReference type="ARBA" id="ARBA00005992"/>
    </source>
</evidence>
<dbReference type="PANTHER" id="PTHR41533:SF1">
    <property type="entry name" value="L,D-TRANSPEPTIDASE YCBB-RELATED"/>
    <property type="match status" value="1"/>
</dbReference>
<keyword evidence="8" id="KW-0732">Signal</keyword>
<evidence type="ECO:0000256" key="4">
    <source>
        <dbReference type="ARBA" id="ARBA00022960"/>
    </source>
</evidence>
<evidence type="ECO:0000256" key="3">
    <source>
        <dbReference type="ARBA" id="ARBA00022679"/>
    </source>
</evidence>
<evidence type="ECO:0000256" key="5">
    <source>
        <dbReference type="ARBA" id="ARBA00022984"/>
    </source>
</evidence>
<dbReference type="CDD" id="cd16913">
    <property type="entry name" value="YkuD_like"/>
    <property type="match status" value="1"/>
</dbReference>
<dbReference type="RefSeq" id="WP_220782843.1">
    <property type="nucleotide sequence ID" value="NZ_BPEY01000099.1"/>
</dbReference>
<dbReference type="InterPro" id="IPR038063">
    <property type="entry name" value="Transpep_catalytic_dom"/>
</dbReference>
<reference evidence="10" key="1">
    <citation type="submission" date="2021-05" db="EMBL/GenBank/DDBJ databases">
        <title>Molecular characterization for Shewanella algae harboring chromosomal blaOXA-55-like strains isolated from clinical and environment sample.</title>
        <authorList>
            <person name="Ohama Y."/>
            <person name="Aoki K."/>
            <person name="Harada S."/>
            <person name="Moriya K."/>
            <person name="Ishii Y."/>
            <person name="Tateda K."/>
        </authorList>
    </citation>
    <scope>NUCLEOTIDE SEQUENCE</scope>
    <source>
        <strain evidence="10">JCM 11563</strain>
    </source>
</reference>
<feature type="active site" description="Nucleophile" evidence="7">
    <location>
        <position position="378"/>
    </location>
</feature>
<comment type="caution">
    <text evidence="10">The sequence shown here is derived from an EMBL/GenBank/DDBJ whole genome shotgun (WGS) entry which is preliminary data.</text>
</comment>
<feature type="domain" description="L,D-TPase catalytic" evidence="9">
    <location>
        <begin position="227"/>
        <end position="406"/>
    </location>
</feature>
<comment type="pathway">
    <text evidence="1 7">Cell wall biogenesis; peptidoglycan biosynthesis.</text>
</comment>
<dbReference type="PROSITE" id="PS52029">
    <property type="entry name" value="LD_TPASE"/>
    <property type="match status" value="1"/>
</dbReference>
<keyword evidence="11" id="KW-1185">Reference proteome</keyword>
<proteinExistence type="inferred from homology"/>
<feature type="signal peptide" evidence="8">
    <location>
        <begin position="1"/>
        <end position="21"/>
    </location>
</feature>
<evidence type="ECO:0000256" key="1">
    <source>
        <dbReference type="ARBA" id="ARBA00004752"/>
    </source>
</evidence>